<protein>
    <recommendedName>
        <fullName evidence="2">3-hydroxyisobutyryl-CoA hydrolase</fullName>
        <ecNumber evidence="2">3.1.2.4</ecNumber>
    </recommendedName>
</protein>
<dbReference type="Pfam" id="PF16113">
    <property type="entry name" value="ECH_2"/>
    <property type="match status" value="1"/>
</dbReference>
<sequence>MEPVRRRRAGRSRRPALRRRCRADDTDVTAIVLDGAGERGLCAGGDIRVFRESALGDPTPSRLFWTQEYALNSRIAHYPKPYVALMDGIVMGGGVGLSAHGSVRVVTERSRIAMPEVAIGFVPDVGGTWLLSRAPGELGTHLALTADAMTGADAIALGFADHCVPQAQLPGFLAALATRELTDAVRDFTRPARDSELLAHRDWIDTCYAADTVEEIVQRLTDSGVPAAKEAATRILGHSPTSLKVTLRALRRARRLPSLEAALDQELHIACATLGGPDLPEGVRALVVDKDRSPRWSPARLEDVDEATVARHFAP</sequence>
<dbReference type="NCBIfam" id="NF004127">
    <property type="entry name" value="PRK05617.1"/>
    <property type="match status" value="1"/>
</dbReference>
<dbReference type="EC" id="3.1.2.4" evidence="2"/>
<name>A0ABR7SS72_9ACTN</name>
<dbReference type="RefSeq" id="WP_187817957.1">
    <property type="nucleotide sequence ID" value="NZ_JACTVJ010000019.1"/>
</dbReference>
<dbReference type="EMBL" id="JACTVJ010000019">
    <property type="protein sequence ID" value="MBC9717520.1"/>
    <property type="molecule type" value="Genomic_DNA"/>
</dbReference>
<dbReference type="CDD" id="cd06558">
    <property type="entry name" value="crotonase-like"/>
    <property type="match status" value="1"/>
</dbReference>
<dbReference type="SUPFAM" id="SSF52096">
    <property type="entry name" value="ClpP/crotonase"/>
    <property type="match status" value="1"/>
</dbReference>
<dbReference type="PANTHER" id="PTHR43176">
    <property type="entry name" value="3-HYDROXYISOBUTYRYL-COA HYDROLASE-RELATED"/>
    <property type="match status" value="1"/>
</dbReference>
<gene>
    <name evidence="5" type="ORF">H9Y04_33820</name>
</gene>
<accession>A0ABR7SS72</accession>
<dbReference type="Gene3D" id="3.90.226.10">
    <property type="entry name" value="2-enoyl-CoA Hydratase, Chain A, domain 1"/>
    <property type="match status" value="1"/>
</dbReference>
<dbReference type="InterPro" id="IPR029045">
    <property type="entry name" value="ClpP/crotonase-like_dom_sf"/>
</dbReference>
<keyword evidence="6" id="KW-1185">Reference proteome</keyword>
<evidence type="ECO:0000313" key="5">
    <source>
        <dbReference type="EMBL" id="MBC9717520.1"/>
    </source>
</evidence>
<evidence type="ECO:0000313" key="6">
    <source>
        <dbReference type="Proteomes" id="UP000642284"/>
    </source>
</evidence>
<evidence type="ECO:0000256" key="3">
    <source>
        <dbReference type="ARBA" id="ARBA00022801"/>
    </source>
</evidence>
<dbReference type="PANTHER" id="PTHR43176:SF3">
    <property type="entry name" value="3-HYDROXYISOBUTYRYL-COA HYDROLASE, MITOCHONDRIAL"/>
    <property type="match status" value="1"/>
</dbReference>
<feature type="domain" description="Enoyl-CoA hydratase/isomerase" evidence="4">
    <location>
        <begin position="23"/>
        <end position="313"/>
    </location>
</feature>
<keyword evidence="3" id="KW-0378">Hydrolase</keyword>
<comment type="catalytic activity">
    <reaction evidence="1">
        <text>3-hydroxy-2-methylpropanoyl-CoA + H2O = 3-hydroxy-2-methylpropanoate + CoA + H(+)</text>
        <dbReference type="Rhea" id="RHEA:20888"/>
        <dbReference type="ChEBI" id="CHEBI:11805"/>
        <dbReference type="ChEBI" id="CHEBI:15377"/>
        <dbReference type="ChEBI" id="CHEBI:15378"/>
        <dbReference type="ChEBI" id="CHEBI:57287"/>
        <dbReference type="ChEBI" id="CHEBI:57340"/>
        <dbReference type="EC" id="3.1.2.4"/>
    </reaction>
</comment>
<dbReference type="InterPro" id="IPR032259">
    <property type="entry name" value="HIBYL-CoA-H"/>
</dbReference>
<reference evidence="5 6" key="1">
    <citation type="submission" date="2020-08" db="EMBL/GenBank/DDBJ databases">
        <title>Genemic of Streptomyces polyaspartic.</title>
        <authorList>
            <person name="Liu W."/>
        </authorList>
    </citation>
    <scope>NUCLEOTIDE SEQUENCE [LARGE SCALE GENOMIC DNA]</scope>
    <source>
        <strain evidence="5 6">TRM66268-LWL</strain>
    </source>
</reference>
<dbReference type="Proteomes" id="UP000642284">
    <property type="component" value="Unassembled WGS sequence"/>
</dbReference>
<evidence type="ECO:0000259" key="4">
    <source>
        <dbReference type="Pfam" id="PF16113"/>
    </source>
</evidence>
<comment type="caution">
    <text evidence="5">The sequence shown here is derived from an EMBL/GenBank/DDBJ whole genome shotgun (WGS) entry which is preliminary data.</text>
</comment>
<evidence type="ECO:0000256" key="1">
    <source>
        <dbReference type="ARBA" id="ARBA00001709"/>
    </source>
</evidence>
<dbReference type="InterPro" id="IPR045004">
    <property type="entry name" value="ECH_dom"/>
</dbReference>
<organism evidence="5 6">
    <name type="scientific">Streptomyces polyasparticus</name>
    <dbReference type="NCBI Taxonomy" id="2767826"/>
    <lineage>
        <taxon>Bacteria</taxon>
        <taxon>Bacillati</taxon>
        <taxon>Actinomycetota</taxon>
        <taxon>Actinomycetes</taxon>
        <taxon>Kitasatosporales</taxon>
        <taxon>Streptomycetaceae</taxon>
        <taxon>Streptomyces</taxon>
    </lineage>
</organism>
<proteinExistence type="predicted"/>
<evidence type="ECO:0000256" key="2">
    <source>
        <dbReference type="ARBA" id="ARBA00011915"/>
    </source>
</evidence>